<evidence type="ECO:0000256" key="1">
    <source>
        <dbReference type="ARBA" id="ARBA00022723"/>
    </source>
</evidence>
<accession>A0A7R9CMM9</accession>
<evidence type="ECO:0000256" key="4">
    <source>
        <dbReference type="ARBA" id="ARBA00023242"/>
    </source>
</evidence>
<dbReference type="Gene3D" id="4.10.1040.10">
    <property type="entry name" value="DM DNA-binding domain"/>
    <property type="match status" value="1"/>
</dbReference>
<proteinExistence type="predicted"/>
<evidence type="ECO:0000259" key="7">
    <source>
        <dbReference type="PROSITE" id="PS50809"/>
    </source>
</evidence>
<evidence type="ECO:0000256" key="6">
    <source>
        <dbReference type="SAM" id="MobiDB-lite"/>
    </source>
</evidence>
<dbReference type="FunFam" id="4.10.1040.10:FF:000001">
    <property type="entry name" value="doublesex- and mab-3-related transcription factor 1"/>
    <property type="match status" value="1"/>
</dbReference>
<keyword evidence="1 5" id="KW-0479">Metal-binding</keyword>
<evidence type="ECO:0000256" key="3">
    <source>
        <dbReference type="ARBA" id="ARBA00023125"/>
    </source>
</evidence>
<keyword evidence="2 5" id="KW-0862">Zinc</keyword>
<dbReference type="PROSITE" id="PS40000">
    <property type="entry name" value="DM_1"/>
    <property type="match status" value="1"/>
</dbReference>
<dbReference type="Pfam" id="PF00751">
    <property type="entry name" value="DM"/>
    <property type="match status" value="1"/>
</dbReference>
<evidence type="ECO:0000313" key="8">
    <source>
        <dbReference type="EMBL" id="CAD7398170.1"/>
    </source>
</evidence>
<dbReference type="GO" id="GO:0000981">
    <property type="term" value="F:DNA-binding transcription factor activity, RNA polymerase II-specific"/>
    <property type="evidence" value="ECO:0007669"/>
    <property type="project" value="TreeGrafter"/>
</dbReference>
<feature type="domain" description="DM" evidence="7">
    <location>
        <begin position="19"/>
        <end position="66"/>
    </location>
</feature>
<name>A0A7R9CMM9_TIMPO</name>
<feature type="compositionally biased region" description="Low complexity" evidence="6">
    <location>
        <begin position="241"/>
        <end position="250"/>
    </location>
</feature>
<comment type="subcellular location">
    <subcellularLocation>
        <location evidence="5">Nucleus</location>
    </subcellularLocation>
</comment>
<organism evidence="8">
    <name type="scientific">Timema poppense</name>
    <name type="common">Walking stick</name>
    <dbReference type="NCBI Taxonomy" id="170557"/>
    <lineage>
        <taxon>Eukaryota</taxon>
        <taxon>Metazoa</taxon>
        <taxon>Ecdysozoa</taxon>
        <taxon>Arthropoda</taxon>
        <taxon>Hexapoda</taxon>
        <taxon>Insecta</taxon>
        <taxon>Pterygota</taxon>
        <taxon>Neoptera</taxon>
        <taxon>Polyneoptera</taxon>
        <taxon>Phasmatodea</taxon>
        <taxon>Timematodea</taxon>
        <taxon>Timematoidea</taxon>
        <taxon>Timematidae</taxon>
        <taxon>Timema</taxon>
    </lineage>
</organism>
<dbReference type="InterPro" id="IPR001275">
    <property type="entry name" value="DM_DNA-bd"/>
</dbReference>
<dbReference type="AlphaFoldDB" id="A0A7R9CMM9"/>
<dbReference type="InterPro" id="IPR026607">
    <property type="entry name" value="DMRT"/>
</dbReference>
<dbReference type="PANTHER" id="PTHR12322:SF53">
    <property type="entry name" value="DOUBLESEX-MAB RELATED 11E"/>
    <property type="match status" value="1"/>
</dbReference>
<reference evidence="8" key="1">
    <citation type="submission" date="2020-11" db="EMBL/GenBank/DDBJ databases">
        <authorList>
            <person name="Tran Van P."/>
        </authorList>
    </citation>
    <scope>NUCLEOTIDE SEQUENCE</scope>
</reference>
<dbReference type="GO" id="GO:0000978">
    <property type="term" value="F:RNA polymerase II cis-regulatory region sequence-specific DNA binding"/>
    <property type="evidence" value="ECO:0007669"/>
    <property type="project" value="TreeGrafter"/>
</dbReference>
<dbReference type="GO" id="GO:0007548">
    <property type="term" value="P:sex differentiation"/>
    <property type="evidence" value="ECO:0007669"/>
    <property type="project" value="TreeGrafter"/>
</dbReference>
<evidence type="ECO:0000256" key="5">
    <source>
        <dbReference type="PROSITE-ProRule" id="PRU00070"/>
    </source>
</evidence>
<keyword evidence="3 5" id="KW-0238">DNA-binding</keyword>
<keyword evidence="4 5" id="KW-0539">Nucleus</keyword>
<dbReference type="EMBL" id="OD000561">
    <property type="protein sequence ID" value="CAD7398170.1"/>
    <property type="molecule type" value="Genomic_DNA"/>
</dbReference>
<feature type="region of interest" description="Disordered" evidence="6">
    <location>
        <begin position="240"/>
        <end position="284"/>
    </location>
</feature>
<feature type="DNA-binding region" description="DM" evidence="5">
    <location>
        <begin position="19"/>
        <end position="66"/>
    </location>
</feature>
<dbReference type="PANTHER" id="PTHR12322">
    <property type="entry name" value="DOUBLESEX AND MAB-3 RELATED TRANSCRIPTION FACTOR DMRT"/>
    <property type="match status" value="1"/>
</dbReference>
<dbReference type="GO" id="GO:0046872">
    <property type="term" value="F:metal ion binding"/>
    <property type="evidence" value="ECO:0007669"/>
    <property type="project" value="UniProtKB-KW"/>
</dbReference>
<dbReference type="GO" id="GO:0005634">
    <property type="term" value="C:nucleus"/>
    <property type="evidence" value="ECO:0007669"/>
    <property type="project" value="UniProtKB-SubCell"/>
</dbReference>
<gene>
    <name evidence="8" type="ORF">TPSB3V08_LOCUS1547</name>
</gene>
<dbReference type="PROSITE" id="PS50809">
    <property type="entry name" value="DM_2"/>
    <property type="match status" value="1"/>
</dbReference>
<dbReference type="SMART" id="SM00301">
    <property type="entry name" value="DM"/>
    <property type="match status" value="1"/>
</dbReference>
<dbReference type="SUPFAM" id="SSF82927">
    <property type="entry name" value="Cysteine-rich DNA binding domain, (DM domain)"/>
    <property type="match status" value="1"/>
</dbReference>
<sequence length="284" mass="31856">MEPKVRVPGHRRLLRTPKCARCRNHGVISCLKGHKRLCRWRECQCPNCQLVVERQRVMAAQVALRRGIQILTEVVASLASERSSVGGSGDRPMPKFLAGIDGPVEGFGSLVKWWPPVQQSNEDGQDLRTRIQIAEALLAQKRSYQKHLRSLQQTSMAKDILQGKNIARRDGHFSSQPELPVSLVHCNSYRQRLCRLPGVFLPTLLSERLRKRRAFADRELETALPPPFMSVLSPFPLPLWTPAAPQTPTRPTQPPPPLPSDNDTDAPKPKPKISFSVESIIGVK</sequence>
<evidence type="ECO:0000256" key="2">
    <source>
        <dbReference type="ARBA" id="ARBA00022833"/>
    </source>
</evidence>
<dbReference type="InterPro" id="IPR036407">
    <property type="entry name" value="DM_DNA-bd_sf"/>
</dbReference>
<protein>
    <recommendedName>
        <fullName evidence="7">DM domain-containing protein</fullName>
    </recommendedName>
</protein>